<feature type="domain" description="RlpA-like protein double-psi beta-barrel" evidence="5">
    <location>
        <begin position="68"/>
        <end position="154"/>
    </location>
</feature>
<feature type="chain" id="PRO_5044914044" description="Probable endolytic peptidoglycan transglycosylase RlpA" evidence="3">
    <location>
        <begin position="22"/>
        <end position="161"/>
    </location>
</feature>
<dbReference type="PANTHER" id="PTHR34183:SF1">
    <property type="entry name" value="ENDOLYTIC PEPTIDOGLYCAN TRANSGLYCOSYLASE RLPA"/>
    <property type="match status" value="1"/>
</dbReference>
<dbReference type="EC" id="4.2.2.-" evidence="3"/>
<keyword evidence="3" id="KW-0732">Signal</keyword>
<dbReference type="Gene3D" id="2.40.40.10">
    <property type="entry name" value="RlpA-like domain"/>
    <property type="match status" value="1"/>
</dbReference>
<evidence type="ECO:0000256" key="4">
    <source>
        <dbReference type="RuleBase" id="RU003495"/>
    </source>
</evidence>
<dbReference type="RefSeq" id="WP_341697499.1">
    <property type="nucleotide sequence ID" value="NZ_JBBYHR010000007.1"/>
</dbReference>
<dbReference type="PANTHER" id="PTHR34183">
    <property type="entry name" value="ENDOLYTIC PEPTIDOGLYCAN TRANSGLYCOSYLASE RLPA"/>
    <property type="match status" value="1"/>
</dbReference>
<dbReference type="EMBL" id="JBBYHR010000007">
    <property type="protein sequence ID" value="MEL1245184.1"/>
    <property type="molecule type" value="Genomic_DNA"/>
</dbReference>
<evidence type="ECO:0000256" key="2">
    <source>
        <dbReference type="ARBA" id="ARBA00023316"/>
    </source>
</evidence>
<organism evidence="6 7">
    <name type="scientific">Flavobacterium arundinis</name>
    <dbReference type="NCBI Taxonomy" id="3139143"/>
    <lineage>
        <taxon>Bacteria</taxon>
        <taxon>Pseudomonadati</taxon>
        <taxon>Bacteroidota</taxon>
        <taxon>Flavobacteriia</taxon>
        <taxon>Flavobacteriales</taxon>
        <taxon>Flavobacteriaceae</taxon>
        <taxon>Flavobacterium</taxon>
    </lineage>
</organism>
<dbReference type="InterPro" id="IPR034718">
    <property type="entry name" value="RlpA"/>
</dbReference>
<comment type="similarity">
    <text evidence="3 4">Belongs to the RlpA family.</text>
</comment>
<keyword evidence="2 3" id="KW-0961">Cell wall biogenesis/degradation</keyword>
<keyword evidence="7" id="KW-1185">Reference proteome</keyword>
<evidence type="ECO:0000313" key="7">
    <source>
        <dbReference type="Proteomes" id="UP001464555"/>
    </source>
</evidence>
<dbReference type="CDD" id="cd22268">
    <property type="entry name" value="DPBB_RlpA-like"/>
    <property type="match status" value="1"/>
</dbReference>
<accession>A0ABU9HZI3</accession>
<reference evidence="6 7" key="1">
    <citation type="submission" date="2024-04" db="EMBL/GenBank/DDBJ databases">
        <title>Flavobacterium sp. DGU11 16S ribosomal RNA gene Genome sequencing and assembly.</title>
        <authorList>
            <person name="Park S."/>
        </authorList>
    </citation>
    <scope>NUCLEOTIDE SEQUENCE [LARGE SCALE GENOMIC DNA]</scope>
    <source>
        <strain evidence="6 7">DGU11</strain>
    </source>
</reference>
<evidence type="ECO:0000259" key="5">
    <source>
        <dbReference type="Pfam" id="PF03330"/>
    </source>
</evidence>
<protein>
    <recommendedName>
        <fullName evidence="3">Probable endolytic peptidoglycan transglycosylase RlpA</fullName>
        <ecNumber evidence="3">4.2.2.-</ecNumber>
    </recommendedName>
</protein>
<sequence precursor="true">MKNSSLIFSAALLFSIITGFATSTTSVAKKENVKTIAAITKADTTEVAIAAPEKPEIPKLTLYKKSALATYYADKFNGKKTSSGERFHNKHYTAAHMKLPFGTMLRVTNESNGKSVDVKVNDRGPFSKKLEIDLTKAAFMEIASNKGSGSFKVKMEIIEKK</sequence>
<dbReference type="Pfam" id="PF03330">
    <property type="entry name" value="DPBB_1"/>
    <property type="match status" value="1"/>
</dbReference>
<comment type="function">
    <text evidence="3">Lytic transglycosylase with a strong preference for naked glycan strands that lack stem peptides.</text>
</comment>
<evidence type="ECO:0000256" key="3">
    <source>
        <dbReference type="HAMAP-Rule" id="MF_02071"/>
    </source>
</evidence>
<gene>
    <name evidence="3" type="primary">rlpA</name>
    <name evidence="6" type="ORF">AAEO56_12985</name>
</gene>
<name>A0ABU9HZI3_9FLAO</name>
<dbReference type="Proteomes" id="UP001464555">
    <property type="component" value="Unassembled WGS sequence"/>
</dbReference>
<dbReference type="SUPFAM" id="SSF50685">
    <property type="entry name" value="Barwin-like endoglucanases"/>
    <property type="match status" value="1"/>
</dbReference>
<dbReference type="InterPro" id="IPR009009">
    <property type="entry name" value="RlpA-like_DPBB"/>
</dbReference>
<evidence type="ECO:0000313" key="6">
    <source>
        <dbReference type="EMBL" id="MEL1245184.1"/>
    </source>
</evidence>
<evidence type="ECO:0000256" key="1">
    <source>
        <dbReference type="ARBA" id="ARBA00023239"/>
    </source>
</evidence>
<dbReference type="InterPro" id="IPR012997">
    <property type="entry name" value="RplA"/>
</dbReference>
<dbReference type="HAMAP" id="MF_02071">
    <property type="entry name" value="RlpA"/>
    <property type="match status" value="1"/>
</dbReference>
<feature type="signal peptide" evidence="3">
    <location>
        <begin position="1"/>
        <end position="21"/>
    </location>
</feature>
<proteinExistence type="inferred from homology"/>
<comment type="caution">
    <text evidence="6">The sequence shown here is derived from an EMBL/GenBank/DDBJ whole genome shotgun (WGS) entry which is preliminary data.</text>
</comment>
<keyword evidence="1 3" id="KW-0456">Lyase</keyword>
<dbReference type="NCBIfam" id="TIGR00413">
    <property type="entry name" value="rlpA"/>
    <property type="match status" value="1"/>
</dbReference>
<dbReference type="InterPro" id="IPR036908">
    <property type="entry name" value="RlpA-like_sf"/>
</dbReference>